<evidence type="ECO:0000313" key="4">
    <source>
        <dbReference type="EMBL" id="KAF7120969.1"/>
    </source>
</evidence>
<gene>
    <name evidence="4" type="ORF">RHSIM_Rhsim13G0172800</name>
</gene>
<dbReference type="CDD" id="cd22160">
    <property type="entry name" value="F-box_AtFBL13-like"/>
    <property type="match status" value="1"/>
</dbReference>
<dbReference type="InterPro" id="IPR032675">
    <property type="entry name" value="LRR_dom_sf"/>
</dbReference>
<feature type="compositionally biased region" description="Acidic residues" evidence="1">
    <location>
        <begin position="20"/>
        <end position="37"/>
    </location>
</feature>
<proteinExistence type="predicted"/>
<dbReference type="AlphaFoldDB" id="A0A834G1D6"/>
<evidence type="ECO:0000259" key="2">
    <source>
        <dbReference type="Pfam" id="PF00646"/>
    </source>
</evidence>
<evidence type="ECO:0000259" key="3">
    <source>
        <dbReference type="Pfam" id="PF23622"/>
    </source>
</evidence>
<dbReference type="SUPFAM" id="SSF81383">
    <property type="entry name" value="F-box domain"/>
    <property type="match status" value="1"/>
</dbReference>
<dbReference type="SUPFAM" id="SSF52058">
    <property type="entry name" value="L domain-like"/>
    <property type="match status" value="1"/>
</dbReference>
<organism evidence="4 5">
    <name type="scientific">Rhododendron simsii</name>
    <name type="common">Sims's rhododendron</name>
    <dbReference type="NCBI Taxonomy" id="118357"/>
    <lineage>
        <taxon>Eukaryota</taxon>
        <taxon>Viridiplantae</taxon>
        <taxon>Streptophyta</taxon>
        <taxon>Embryophyta</taxon>
        <taxon>Tracheophyta</taxon>
        <taxon>Spermatophyta</taxon>
        <taxon>Magnoliopsida</taxon>
        <taxon>eudicotyledons</taxon>
        <taxon>Gunneridae</taxon>
        <taxon>Pentapetalae</taxon>
        <taxon>asterids</taxon>
        <taxon>Ericales</taxon>
        <taxon>Ericaceae</taxon>
        <taxon>Ericoideae</taxon>
        <taxon>Rhodoreae</taxon>
        <taxon>Rhododendron</taxon>
    </lineage>
</organism>
<protein>
    <recommendedName>
        <fullName evidence="6">F-box domain-containing protein</fullName>
    </recommendedName>
</protein>
<evidence type="ECO:0000313" key="5">
    <source>
        <dbReference type="Proteomes" id="UP000626092"/>
    </source>
</evidence>
<keyword evidence="5" id="KW-1185">Reference proteome</keyword>
<feature type="domain" description="At1g61320/AtMIF1 LRR" evidence="3">
    <location>
        <begin position="133"/>
        <end position="485"/>
    </location>
</feature>
<dbReference type="Pfam" id="PF00646">
    <property type="entry name" value="F-box"/>
    <property type="match status" value="1"/>
</dbReference>
<dbReference type="Proteomes" id="UP000626092">
    <property type="component" value="Unassembled WGS sequence"/>
</dbReference>
<dbReference type="InterPro" id="IPR050232">
    <property type="entry name" value="FBL13/AtMIF1-like"/>
</dbReference>
<dbReference type="InterPro" id="IPR001810">
    <property type="entry name" value="F-box_dom"/>
</dbReference>
<dbReference type="Pfam" id="PF23622">
    <property type="entry name" value="LRR_At1g61320_AtMIF1"/>
    <property type="match status" value="1"/>
</dbReference>
<dbReference type="PANTHER" id="PTHR31900">
    <property type="entry name" value="F-BOX/RNI SUPERFAMILY PROTEIN-RELATED"/>
    <property type="match status" value="1"/>
</dbReference>
<feature type="region of interest" description="Disordered" evidence="1">
    <location>
        <begin position="1"/>
        <end position="52"/>
    </location>
</feature>
<dbReference type="EMBL" id="WJXA01000013">
    <property type="protein sequence ID" value="KAF7120969.1"/>
    <property type="molecule type" value="Genomic_DNA"/>
</dbReference>
<feature type="compositionally biased region" description="Polar residues" evidence="1">
    <location>
        <begin position="7"/>
        <end position="16"/>
    </location>
</feature>
<dbReference type="InterPro" id="IPR036047">
    <property type="entry name" value="F-box-like_dom_sf"/>
</dbReference>
<evidence type="ECO:0000256" key="1">
    <source>
        <dbReference type="SAM" id="MobiDB-lite"/>
    </source>
</evidence>
<feature type="domain" description="F-box" evidence="2">
    <location>
        <begin position="63"/>
        <end position="99"/>
    </location>
</feature>
<dbReference type="Gene3D" id="3.80.10.10">
    <property type="entry name" value="Ribonuclease Inhibitor"/>
    <property type="match status" value="1"/>
</dbReference>
<dbReference type="PANTHER" id="PTHR31900:SF32">
    <property type="entry name" value="F-BOX_RNI_FBD-LIKE DOMAIN PROTEIN"/>
    <property type="match status" value="1"/>
</dbReference>
<dbReference type="Gene3D" id="1.20.1280.50">
    <property type="match status" value="1"/>
</dbReference>
<accession>A0A834G1D6</accession>
<dbReference type="OrthoDB" id="1939276at2759"/>
<sequence length="512" mass="58424">MDFVFDNSDTVRNGSYVTEEKEEEEEGEDEKNEEDDEGGKGKGEENSMLPLPKRPRNQIVDRISALHDSVLLHILSFLPTEDVVRTGLLAKRWQYLWTNISTLAFKTEEIDLDGIHKFVAFVNRVLILCRCSNLKKFALDFCFFGLEYFPEMYASLWIQFATQHNVEDLYLHNQGFPLVHRLPQILFTNSSLRILSASSCAIAPSGEISWRSLKSLTMDDVVVSDGVIEKILTSCPILEFLKLSMFSGPSRLSINSASLEKVVIQHSMSDQYVLEISAPKLLMLELMGDFERQKLQFANIFSLVRVNLKFSGRVFSDEYDHEKRLTQLIELLERLQHVNQLESWDWCIQVLSYGELKGLPSLVSSCKILTLNSHVLKWDIPGIVSLLQGSPYLEKLVLNMSSDYHHAQKFLDSCNFDGEDPWTSRKRILSPLLHLKTIVIVGFKDYHAGFRLQLVQFLLQNAVALEKMVIKIGQSGRSDKCSACSLSQEFVRLTQKLLSFPRASPRAVILFS</sequence>
<evidence type="ECO:0008006" key="6">
    <source>
        <dbReference type="Google" id="ProtNLM"/>
    </source>
</evidence>
<comment type="caution">
    <text evidence="4">The sequence shown here is derived from an EMBL/GenBank/DDBJ whole genome shotgun (WGS) entry which is preliminary data.</text>
</comment>
<dbReference type="InterPro" id="IPR053781">
    <property type="entry name" value="F-box_AtFBL13-like"/>
</dbReference>
<dbReference type="InterPro" id="IPR055357">
    <property type="entry name" value="LRR_At1g61320_AtMIF1"/>
</dbReference>
<name>A0A834G1D6_RHOSS</name>
<reference evidence="4" key="1">
    <citation type="submission" date="2019-11" db="EMBL/GenBank/DDBJ databases">
        <authorList>
            <person name="Liu Y."/>
            <person name="Hou J."/>
            <person name="Li T.-Q."/>
            <person name="Guan C.-H."/>
            <person name="Wu X."/>
            <person name="Wu H.-Z."/>
            <person name="Ling F."/>
            <person name="Zhang R."/>
            <person name="Shi X.-G."/>
            <person name="Ren J.-P."/>
            <person name="Chen E.-F."/>
            <person name="Sun J.-M."/>
        </authorList>
    </citation>
    <scope>NUCLEOTIDE SEQUENCE</scope>
    <source>
        <strain evidence="4">Adult_tree_wgs_1</strain>
        <tissue evidence="4">Leaves</tissue>
    </source>
</reference>